<dbReference type="EMBL" id="JACEFB010000015">
    <property type="protein sequence ID" value="MBA2227520.1"/>
    <property type="molecule type" value="Genomic_DNA"/>
</dbReference>
<evidence type="ECO:0008006" key="3">
    <source>
        <dbReference type="Google" id="ProtNLM"/>
    </source>
</evidence>
<dbReference type="RefSeq" id="WP_194539387.1">
    <property type="nucleotide sequence ID" value="NZ_JACEFB010000015.1"/>
</dbReference>
<organism evidence="1 2">
    <name type="scientific">Thermogemmata fonticola</name>
    <dbReference type="NCBI Taxonomy" id="2755323"/>
    <lineage>
        <taxon>Bacteria</taxon>
        <taxon>Pseudomonadati</taxon>
        <taxon>Planctomycetota</taxon>
        <taxon>Planctomycetia</taxon>
        <taxon>Gemmatales</taxon>
        <taxon>Gemmataceae</taxon>
        <taxon>Thermogemmata</taxon>
    </lineage>
</organism>
<gene>
    <name evidence="1" type="ORF">H0921_15275</name>
</gene>
<accession>A0A7V8VGB8</accession>
<sequence>MSGFCRGRGFAIPLLLTLGVAAPLQAGLVPVRVSVLPDGGYYRFTYAIVLPSDALLRPGDYFTIYDFDGFVPGSDQVGGTPYASYWSFSSSGTGPTPPGVLPMDDPRIPNLTWTYHGPVLGAAQTGLGNFWALSIYPDTKESWFTARTGTVGGYNDHNITPTTVPTPKAPPPPPPVPEPAAWVLAALGLPLLGFWRRHP</sequence>
<proteinExistence type="predicted"/>
<evidence type="ECO:0000313" key="2">
    <source>
        <dbReference type="Proteomes" id="UP000542342"/>
    </source>
</evidence>
<comment type="caution">
    <text evidence="1">The sequence shown here is derived from an EMBL/GenBank/DDBJ whole genome shotgun (WGS) entry which is preliminary data.</text>
</comment>
<protein>
    <recommendedName>
        <fullName evidence="3">PEP-CTERM protein-sorting domain-containing protein</fullName>
    </recommendedName>
</protein>
<reference evidence="1 2" key="1">
    <citation type="submission" date="2020-07" db="EMBL/GenBank/DDBJ databases">
        <title>Thermogemmata thermophila gen. nov., sp. nov., a novel moderate thermophilic planctomycete from a Kamchatka hot spring.</title>
        <authorList>
            <person name="Elcheninov A.G."/>
            <person name="Podosokorskaya O.A."/>
            <person name="Kovaleva O.L."/>
            <person name="Novikov A."/>
            <person name="Bonch-Osmolovskaya E.A."/>
            <person name="Toshchakov S.V."/>
            <person name="Kublanov I.V."/>
        </authorList>
    </citation>
    <scope>NUCLEOTIDE SEQUENCE [LARGE SCALE GENOMIC DNA]</scope>
    <source>
        <strain evidence="1 2">2918</strain>
    </source>
</reference>
<keyword evidence="2" id="KW-1185">Reference proteome</keyword>
<name>A0A7V8VGB8_9BACT</name>
<evidence type="ECO:0000313" key="1">
    <source>
        <dbReference type="EMBL" id="MBA2227520.1"/>
    </source>
</evidence>
<dbReference type="Proteomes" id="UP000542342">
    <property type="component" value="Unassembled WGS sequence"/>
</dbReference>
<dbReference type="AlphaFoldDB" id="A0A7V8VGB8"/>